<keyword evidence="3" id="KW-1185">Reference proteome</keyword>
<protein>
    <submittedName>
        <fullName evidence="2">LamG-like jellyroll fold domain-containing protein</fullName>
    </submittedName>
</protein>
<sequence length="313" mass="33806">MKNNFYLFILMALFSLAKSQTPEILYYKFEGTATNIPNLATNPPTGTQIGEVMGNLTLGSNTTCLENGLIGSGSSGSSNYFNTKWNLSLSGSWTLHVKFNNYQNNTTLVYYLLGDALTGGNSFRMFTNGAPGAGGVRLSADGMSNVDIPGVFSATSSLVDIIIVYDSSLQNIKAYLNGVLKTTVTQTTPLVFNGALFKLGTYASNTGMKSGMTMDEFGLFNRAITDTEIASLNNFCSALSTDEVIKNTTTKVAVKDGSLILGKGRFGKYSIYDYSGREIISGDESSNSINIKSLQKGGVYIIKYDNISTRFKY</sequence>
<dbReference type="EMBL" id="JBELPY010000008">
    <property type="protein sequence ID" value="MFL9834854.1"/>
    <property type="molecule type" value="Genomic_DNA"/>
</dbReference>
<dbReference type="Pfam" id="PF13385">
    <property type="entry name" value="Laminin_G_3"/>
    <property type="match status" value="1"/>
</dbReference>
<name>A0ABW8Y3T2_9FLAO</name>
<evidence type="ECO:0000313" key="3">
    <source>
        <dbReference type="Proteomes" id="UP001629058"/>
    </source>
</evidence>
<accession>A0ABW8Y3T2</accession>
<gene>
    <name evidence="2" type="ORF">ABS765_12525</name>
</gene>
<dbReference type="Gene3D" id="2.60.120.200">
    <property type="match status" value="1"/>
</dbReference>
<proteinExistence type="predicted"/>
<evidence type="ECO:0000313" key="2">
    <source>
        <dbReference type="EMBL" id="MFL9834854.1"/>
    </source>
</evidence>
<feature type="chain" id="PRO_5047385547" evidence="1">
    <location>
        <begin position="18"/>
        <end position="313"/>
    </location>
</feature>
<comment type="caution">
    <text evidence="2">The sequence shown here is derived from an EMBL/GenBank/DDBJ whole genome shotgun (WGS) entry which is preliminary data.</text>
</comment>
<dbReference type="RefSeq" id="WP_408091044.1">
    <property type="nucleotide sequence ID" value="NZ_JBELPY010000008.1"/>
</dbReference>
<feature type="signal peptide" evidence="1">
    <location>
        <begin position="1"/>
        <end position="17"/>
    </location>
</feature>
<dbReference type="InterPro" id="IPR013320">
    <property type="entry name" value="ConA-like_dom_sf"/>
</dbReference>
<dbReference type="SUPFAM" id="SSF49899">
    <property type="entry name" value="Concanavalin A-like lectins/glucanases"/>
    <property type="match status" value="1"/>
</dbReference>
<organism evidence="2 3">
    <name type="scientific">Chryseobacterium terrae</name>
    <dbReference type="NCBI Taxonomy" id="3163299"/>
    <lineage>
        <taxon>Bacteria</taxon>
        <taxon>Pseudomonadati</taxon>
        <taxon>Bacteroidota</taxon>
        <taxon>Flavobacteriia</taxon>
        <taxon>Flavobacteriales</taxon>
        <taxon>Weeksellaceae</taxon>
        <taxon>Chryseobacterium group</taxon>
        <taxon>Chryseobacterium</taxon>
    </lineage>
</organism>
<evidence type="ECO:0000256" key="1">
    <source>
        <dbReference type="SAM" id="SignalP"/>
    </source>
</evidence>
<reference evidence="2 3" key="1">
    <citation type="submission" date="2024-06" db="EMBL/GenBank/DDBJ databases">
        <authorList>
            <person name="Kaempfer P."/>
            <person name="Viver T."/>
        </authorList>
    </citation>
    <scope>NUCLEOTIDE SEQUENCE [LARGE SCALE GENOMIC DNA]</scope>
    <source>
        <strain evidence="2 3">ST-37</strain>
    </source>
</reference>
<dbReference type="Proteomes" id="UP001629058">
    <property type="component" value="Unassembled WGS sequence"/>
</dbReference>
<keyword evidence="1" id="KW-0732">Signal</keyword>